<proteinExistence type="predicted"/>
<dbReference type="HOGENOM" id="CLU_053514_3_0_6"/>
<dbReference type="Gene3D" id="3.40.50.620">
    <property type="entry name" value="HUPs"/>
    <property type="match status" value="1"/>
</dbReference>
<dbReference type="PANTHER" id="PTHR30336:SF4">
    <property type="entry name" value="ENVELOPE BIOGENESIS FACTOR ELYC"/>
    <property type="match status" value="1"/>
</dbReference>
<dbReference type="InterPro" id="IPR003848">
    <property type="entry name" value="DUF218"/>
</dbReference>
<keyword evidence="1" id="KW-0472">Membrane</keyword>
<dbReference type="Proteomes" id="UP000001962">
    <property type="component" value="Chromosome"/>
</dbReference>
<dbReference type="GO" id="GO:0000270">
    <property type="term" value="P:peptidoglycan metabolic process"/>
    <property type="evidence" value="ECO:0007669"/>
    <property type="project" value="TreeGrafter"/>
</dbReference>
<dbReference type="EMBL" id="CP000453">
    <property type="protein sequence ID" value="ABI55517.1"/>
    <property type="molecule type" value="Genomic_DNA"/>
</dbReference>
<dbReference type="InterPro" id="IPR014729">
    <property type="entry name" value="Rossmann-like_a/b/a_fold"/>
</dbReference>
<organism evidence="3 4">
    <name type="scientific">Alkalilimnicola ehrlichii (strain ATCC BAA-1101 / DSM 17681 / MLHE-1)</name>
    <dbReference type="NCBI Taxonomy" id="187272"/>
    <lineage>
        <taxon>Bacteria</taxon>
        <taxon>Pseudomonadati</taxon>
        <taxon>Pseudomonadota</taxon>
        <taxon>Gammaproteobacteria</taxon>
        <taxon>Chromatiales</taxon>
        <taxon>Ectothiorhodospiraceae</taxon>
        <taxon>Alkalilimnicola</taxon>
    </lineage>
</organism>
<dbReference type="GO" id="GO:0043164">
    <property type="term" value="P:Gram-negative-bacterium-type cell wall biogenesis"/>
    <property type="evidence" value="ECO:0007669"/>
    <property type="project" value="TreeGrafter"/>
</dbReference>
<dbReference type="eggNOG" id="COG1434">
    <property type="taxonomic scope" value="Bacteria"/>
</dbReference>
<keyword evidence="4" id="KW-1185">Reference proteome</keyword>
<keyword evidence="1" id="KW-0812">Transmembrane</keyword>
<feature type="transmembrane region" description="Helical" evidence="1">
    <location>
        <begin position="6"/>
        <end position="27"/>
    </location>
</feature>
<dbReference type="AlphaFoldDB" id="Q0ACC0"/>
<reference evidence="4" key="1">
    <citation type="submission" date="2006-08" db="EMBL/GenBank/DDBJ databases">
        <title>Complete sequence of Alkalilimnicola ehrilichei MLHE-1.</title>
        <authorList>
            <person name="Copeland A."/>
            <person name="Lucas S."/>
            <person name="Lapidus A."/>
            <person name="Barry K."/>
            <person name="Detter J.C."/>
            <person name="Glavina del Rio T."/>
            <person name="Hammon N."/>
            <person name="Israni S."/>
            <person name="Dalin E."/>
            <person name="Tice H."/>
            <person name="Pitluck S."/>
            <person name="Sims D."/>
            <person name="Brettin T."/>
            <person name="Bruce D."/>
            <person name="Han C."/>
            <person name="Tapia R."/>
            <person name="Gilna P."/>
            <person name="Schmutz J."/>
            <person name="Larimer F."/>
            <person name="Land M."/>
            <person name="Hauser L."/>
            <person name="Kyrpides N."/>
            <person name="Mikhailova N."/>
            <person name="Oremland R.S."/>
            <person name="Hoeft S.E."/>
            <person name="Switzer-Blum J."/>
            <person name="Kulp T."/>
            <person name="King G."/>
            <person name="Tabita R."/>
            <person name="Witte B."/>
            <person name="Santini J.M."/>
            <person name="Basu P."/>
            <person name="Hollibaugh J.T."/>
            <person name="Xie G."/>
            <person name="Stolz J.F."/>
            <person name="Richardson P."/>
        </authorList>
    </citation>
    <scope>NUCLEOTIDE SEQUENCE [LARGE SCALE GENOMIC DNA]</scope>
    <source>
        <strain evidence="4">ATCC BAA-1101 / DSM 17681 / MLHE-1</strain>
    </source>
</reference>
<feature type="transmembrane region" description="Helical" evidence="1">
    <location>
        <begin position="34"/>
        <end position="56"/>
    </location>
</feature>
<protein>
    <recommendedName>
        <fullName evidence="2">DUF218 domain-containing protein</fullName>
    </recommendedName>
</protein>
<name>Q0ACC0_ALKEH</name>
<dbReference type="OrthoDB" id="9809813at2"/>
<gene>
    <name evidence="3" type="ordered locus">Mlg_0162</name>
</gene>
<feature type="domain" description="DUF218" evidence="2">
    <location>
        <begin position="75"/>
        <end position="237"/>
    </location>
</feature>
<evidence type="ECO:0000256" key="1">
    <source>
        <dbReference type="SAM" id="Phobius"/>
    </source>
</evidence>
<keyword evidence="1" id="KW-1133">Transmembrane helix</keyword>
<evidence type="ECO:0000313" key="3">
    <source>
        <dbReference type="EMBL" id="ABI55517.1"/>
    </source>
</evidence>
<dbReference type="Pfam" id="PF02698">
    <property type="entry name" value="DUF218"/>
    <property type="match status" value="1"/>
</dbReference>
<dbReference type="PANTHER" id="PTHR30336">
    <property type="entry name" value="INNER MEMBRANE PROTEIN, PROBABLE PERMEASE"/>
    <property type="match status" value="1"/>
</dbReference>
<dbReference type="KEGG" id="aeh:Mlg_0162"/>
<dbReference type="GO" id="GO:0005886">
    <property type="term" value="C:plasma membrane"/>
    <property type="evidence" value="ECO:0007669"/>
    <property type="project" value="TreeGrafter"/>
</dbReference>
<dbReference type="InterPro" id="IPR051599">
    <property type="entry name" value="Cell_Envelope_Assoc"/>
</dbReference>
<evidence type="ECO:0000313" key="4">
    <source>
        <dbReference type="Proteomes" id="UP000001962"/>
    </source>
</evidence>
<sequence length="247" mass="27140">MALRSLADWLLPPSGPLLLALLGLLLSRWRPGRLLLLLGLLLAWLSALPPVGYALMDGLQADCPPVQPAQLRDAQAIVVLGAGYRSGADEFSGETVNDLALVRLRYAAYLHRETGLPVIASGGAATDREPEARWMAEVLAEFGVDPILTESEARDTWGNAQHTAELLARQGLSRVALVSHAHHMPRAVWAFEQAGVTVLPAPTGAFVPHDRGWSWGMLRPQANALRMSWLAMHEYLGLFWYRWMRGD</sequence>
<accession>Q0ACC0</accession>
<dbReference type="CDD" id="cd06259">
    <property type="entry name" value="YdcF-like"/>
    <property type="match status" value="1"/>
</dbReference>
<evidence type="ECO:0000259" key="2">
    <source>
        <dbReference type="Pfam" id="PF02698"/>
    </source>
</evidence>
<dbReference type="RefSeq" id="WP_011627913.1">
    <property type="nucleotide sequence ID" value="NC_008340.1"/>
</dbReference>